<dbReference type="RefSeq" id="WP_131019091.1">
    <property type="nucleotide sequence ID" value="NZ_SIRE01000055.1"/>
</dbReference>
<name>A0A4Q9DFL3_9BACL</name>
<dbReference type="OrthoDB" id="2648699at2"/>
<accession>A0A4Q9DFL3</accession>
<organism evidence="1 2">
    <name type="scientific">Paenibacillus thalictri</name>
    <dbReference type="NCBI Taxonomy" id="2527873"/>
    <lineage>
        <taxon>Bacteria</taxon>
        <taxon>Bacillati</taxon>
        <taxon>Bacillota</taxon>
        <taxon>Bacilli</taxon>
        <taxon>Bacillales</taxon>
        <taxon>Paenibacillaceae</taxon>
        <taxon>Paenibacillus</taxon>
    </lineage>
</organism>
<gene>
    <name evidence="1" type="ORF">EYB31_39500</name>
</gene>
<dbReference type="AlphaFoldDB" id="A0A4Q9DFL3"/>
<evidence type="ECO:0000313" key="2">
    <source>
        <dbReference type="Proteomes" id="UP000293142"/>
    </source>
</evidence>
<comment type="caution">
    <text evidence="1">The sequence shown here is derived from an EMBL/GenBank/DDBJ whole genome shotgun (WGS) entry which is preliminary data.</text>
</comment>
<sequence>MNCNNQTTYYIFYDELTVMMVTDVDEMCEYLADEAILYGYAYNEDMARTLMAECMSRISVG</sequence>
<reference evidence="1 2" key="1">
    <citation type="submission" date="2019-02" db="EMBL/GenBank/DDBJ databases">
        <title>Paenibacillus sp. nov., isolated from surface-sterilized tissue of Thalictrum simplex L.</title>
        <authorList>
            <person name="Tuo L."/>
        </authorList>
    </citation>
    <scope>NUCLEOTIDE SEQUENCE [LARGE SCALE GENOMIC DNA]</scope>
    <source>
        <strain evidence="1 2">N2SHLJ1</strain>
    </source>
</reference>
<protein>
    <submittedName>
        <fullName evidence="1">Uncharacterized protein</fullName>
    </submittedName>
</protein>
<keyword evidence="2" id="KW-1185">Reference proteome</keyword>
<dbReference type="Proteomes" id="UP000293142">
    <property type="component" value="Unassembled WGS sequence"/>
</dbReference>
<proteinExistence type="predicted"/>
<dbReference type="EMBL" id="SIRE01000055">
    <property type="protein sequence ID" value="TBL67630.1"/>
    <property type="molecule type" value="Genomic_DNA"/>
</dbReference>
<evidence type="ECO:0000313" key="1">
    <source>
        <dbReference type="EMBL" id="TBL67630.1"/>
    </source>
</evidence>